<dbReference type="GO" id="GO:0006897">
    <property type="term" value="P:endocytosis"/>
    <property type="evidence" value="ECO:0007669"/>
    <property type="project" value="TreeGrafter"/>
</dbReference>
<feature type="compositionally biased region" description="Polar residues" evidence="2">
    <location>
        <begin position="777"/>
        <end position="786"/>
    </location>
</feature>
<sequence>MFKTAATKIAHNSTLPALGGNQDLRPLQDLITAEKTVLISLQKLSVDYSKASEALRTWGLNEGDDLGDILSASTTILNHFSSALSQYASHGHVMRDHLKAIRTREESLEDLKRRRRTVHRKAEDADKKLSKMSPEHKNLAMQTETLNRLRDEIRLMDSDIMTEEAALGDFKRSAARMWMGLKFGGLLECCEKGTIVAEFGKMLISEISEEITQPGLPRPLYYGQSKTESLVGEAHRCINDVTLSTVASVGFRDRRQYDSREQTLPPVPQDTPLQTSSQLPAEGYNWSASEVKSQPPPPVQTDYLSNQKPFAGNYQGEVSSMSPATGTGSSFAGGPYAPHHHQELSASGLSQTGSLQGLSGNPEMLPQIMDDFGVNTRSAGLLDTSNMSGGRFATFPVKTRPLGSAGGYTLQDTPSLGSRQDPEQSFSASIAEALDEKESVETSLATEGAHQPPWMGLRNASNSALPPPPPGAALPDFSNAYGNQENSLQAPSHSRNISQLSNNDDALLAYMTMSSVDDDLHEDERHEPPKPAPSTPKLGAPAQDEEQHRISRHVRFGEVEDVNEEMEKRGSLEKERQAQAANNGDKGKAHVVEPVAPSTEPEKELDKDEKVPEPISRSISNDSSKPMNYRVPPPAFDHEQDERSLNAAAAREVTRELEALKGKPPSPTATQQPQSETTPNRGRPTIAVGGLGDQPHNGRDTSPLIPPSAPFAARSVSPHPYAELNPNTPAPAPYGGQYSPGSQPYPQPYQSSTTTPAQSYAQSYQSSNSYSQPTTPDGHSSPTSSRPPRFQALDSPVPPRFQAARSQSPGSPVSTLPPRFQTSGSTQIPPPTISMPEQQEPRFGSLKSEGSTPYRTPPEYPNSSPRQLGANTAFTKSTSSLNTTPIPAMGARTISAAAFKRPRNPSADNMGTSGDFMKKSLPSSPYPARDQLGPNVNIGRERSASTGRGPSPAPVARPLSTAQGGDGDDDHYDYISAYVNSSDPNTPAQAEFAHNGPDPKAPAHVGKAGGGYGEGRFATDLDDGGLR</sequence>
<dbReference type="AlphaFoldDB" id="A0A067THU7"/>
<dbReference type="InterPro" id="IPR027267">
    <property type="entry name" value="AH/BAR_dom_sf"/>
</dbReference>
<feature type="compositionally biased region" description="Polar residues" evidence="2">
    <location>
        <begin position="804"/>
        <end position="827"/>
    </location>
</feature>
<feature type="region of interest" description="Disordered" evidence="2">
    <location>
        <begin position="256"/>
        <end position="279"/>
    </location>
</feature>
<accession>A0A067THU7</accession>
<keyword evidence="4" id="KW-1185">Reference proteome</keyword>
<evidence type="ECO:0000313" key="3">
    <source>
        <dbReference type="EMBL" id="KDR79444.1"/>
    </source>
</evidence>
<feature type="compositionally biased region" description="Low complexity" evidence="2">
    <location>
        <begin position="668"/>
        <end position="679"/>
    </location>
</feature>
<dbReference type="Gene3D" id="1.20.1270.60">
    <property type="entry name" value="Arfaptin homology (AH) domain/BAR domain"/>
    <property type="match status" value="1"/>
</dbReference>
<feature type="region of interest" description="Disordered" evidence="2">
    <location>
        <begin position="305"/>
        <end position="364"/>
    </location>
</feature>
<gene>
    <name evidence="3" type="ORF">GALMADRAFT_117708</name>
</gene>
<feature type="compositionally biased region" description="Basic and acidic residues" evidence="2">
    <location>
        <begin position="600"/>
        <end position="612"/>
    </location>
</feature>
<dbReference type="EMBL" id="KL142373">
    <property type="protein sequence ID" value="KDR79444.1"/>
    <property type="molecule type" value="Genomic_DNA"/>
</dbReference>
<feature type="region of interest" description="Disordered" evidence="2">
    <location>
        <begin position="518"/>
        <end position="870"/>
    </location>
</feature>
<feature type="compositionally biased region" description="Polar residues" evidence="2">
    <location>
        <begin position="316"/>
        <end position="330"/>
    </location>
</feature>
<feature type="region of interest" description="Disordered" evidence="2">
    <location>
        <begin position="402"/>
        <end position="499"/>
    </location>
</feature>
<dbReference type="GO" id="GO:0036286">
    <property type="term" value="C:eisosome filament"/>
    <property type="evidence" value="ECO:0007669"/>
    <property type="project" value="TreeGrafter"/>
</dbReference>
<organism evidence="3 4">
    <name type="scientific">Galerina marginata (strain CBS 339.88)</name>
    <dbReference type="NCBI Taxonomy" id="685588"/>
    <lineage>
        <taxon>Eukaryota</taxon>
        <taxon>Fungi</taxon>
        <taxon>Dikarya</taxon>
        <taxon>Basidiomycota</taxon>
        <taxon>Agaricomycotina</taxon>
        <taxon>Agaricomycetes</taxon>
        <taxon>Agaricomycetidae</taxon>
        <taxon>Agaricales</taxon>
        <taxon>Agaricineae</taxon>
        <taxon>Strophariaceae</taxon>
        <taxon>Galerina</taxon>
    </lineage>
</organism>
<dbReference type="PANTHER" id="PTHR31962:SF6">
    <property type="entry name" value="EISOSOME COMPONENT PIL1-DOMAIN-CONTAINING PROTEIN"/>
    <property type="match status" value="1"/>
</dbReference>
<feature type="compositionally biased region" description="Polar residues" evidence="2">
    <location>
        <begin position="480"/>
        <end position="499"/>
    </location>
</feature>
<evidence type="ECO:0000256" key="1">
    <source>
        <dbReference type="SAM" id="Coils"/>
    </source>
</evidence>
<dbReference type="HOGENOM" id="CLU_012875_0_0_1"/>
<feature type="compositionally biased region" description="Polar residues" evidence="2">
    <location>
        <begin position="617"/>
        <end position="626"/>
    </location>
</feature>
<dbReference type="STRING" id="685588.A0A067THU7"/>
<reference evidence="4" key="1">
    <citation type="journal article" date="2014" name="Proc. Natl. Acad. Sci. U.S.A.">
        <title>Extensive sampling of basidiomycete genomes demonstrates inadequacy of the white-rot/brown-rot paradigm for wood decay fungi.</title>
        <authorList>
            <person name="Riley R."/>
            <person name="Salamov A.A."/>
            <person name="Brown D.W."/>
            <person name="Nagy L.G."/>
            <person name="Floudas D."/>
            <person name="Held B.W."/>
            <person name="Levasseur A."/>
            <person name="Lombard V."/>
            <person name="Morin E."/>
            <person name="Otillar R."/>
            <person name="Lindquist E.A."/>
            <person name="Sun H."/>
            <person name="LaButti K.M."/>
            <person name="Schmutz J."/>
            <person name="Jabbour D."/>
            <person name="Luo H."/>
            <person name="Baker S.E."/>
            <person name="Pisabarro A.G."/>
            <person name="Walton J.D."/>
            <person name="Blanchette R.A."/>
            <person name="Henrissat B."/>
            <person name="Martin F."/>
            <person name="Cullen D."/>
            <person name="Hibbett D.S."/>
            <person name="Grigoriev I.V."/>
        </authorList>
    </citation>
    <scope>NUCLEOTIDE SEQUENCE [LARGE SCALE GENOMIC DNA]</scope>
    <source>
        <strain evidence="4">CBS 339.88</strain>
    </source>
</reference>
<dbReference type="GO" id="GO:0005886">
    <property type="term" value="C:plasma membrane"/>
    <property type="evidence" value="ECO:0007669"/>
    <property type="project" value="TreeGrafter"/>
</dbReference>
<dbReference type="OrthoDB" id="5599269at2759"/>
<evidence type="ECO:0000256" key="2">
    <source>
        <dbReference type="SAM" id="MobiDB-lite"/>
    </source>
</evidence>
<evidence type="ECO:0008006" key="5">
    <source>
        <dbReference type="Google" id="ProtNLM"/>
    </source>
</evidence>
<proteinExistence type="predicted"/>
<name>A0A067THU7_GALM3</name>
<feature type="compositionally biased region" description="Polar residues" evidence="2">
    <location>
        <begin position="344"/>
        <end position="359"/>
    </location>
</feature>
<evidence type="ECO:0000313" key="4">
    <source>
        <dbReference type="Proteomes" id="UP000027222"/>
    </source>
</evidence>
<dbReference type="GO" id="GO:0008289">
    <property type="term" value="F:lipid binding"/>
    <property type="evidence" value="ECO:0007669"/>
    <property type="project" value="TreeGrafter"/>
</dbReference>
<feature type="region of interest" description="Disordered" evidence="2">
    <location>
        <begin position="897"/>
        <end position="1027"/>
    </location>
</feature>
<dbReference type="Pfam" id="PF13805">
    <property type="entry name" value="Pil1"/>
    <property type="match status" value="1"/>
</dbReference>
<feature type="compositionally biased region" description="Basic and acidic residues" evidence="2">
    <location>
        <begin position="565"/>
        <end position="577"/>
    </location>
</feature>
<dbReference type="PANTHER" id="PTHR31962">
    <property type="entry name" value="SPHINGOLIPID LONG CHAIN BASE-RESPONSIVE PROTEIN PIL1"/>
    <property type="match status" value="1"/>
</dbReference>
<protein>
    <recommendedName>
        <fullName evidence="5">Eisosome component PIL1-domain-containing protein</fullName>
    </recommendedName>
</protein>
<feature type="compositionally biased region" description="Polar residues" evidence="2">
    <location>
        <begin position="410"/>
        <end position="428"/>
    </location>
</feature>
<feature type="compositionally biased region" description="Polar residues" evidence="2">
    <location>
        <begin position="978"/>
        <end position="988"/>
    </location>
</feature>
<feature type="compositionally biased region" description="Low complexity" evidence="2">
    <location>
        <begin position="733"/>
        <end position="776"/>
    </location>
</feature>
<feature type="compositionally biased region" description="Polar residues" evidence="2">
    <location>
        <begin position="861"/>
        <end position="870"/>
    </location>
</feature>
<feature type="compositionally biased region" description="Basic and acidic residues" evidence="2">
    <location>
        <begin position="652"/>
        <end position="661"/>
    </location>
</feature>
<keyword evidence="1" id="KW-0175">Coiled coil</keyword>
<dbReference type="InterPro" id="IPR028245">
    <property type="entry name" value="PIL1/LSP1"/>
</dbReference>
<dbReference type="Proteomes" id="UP000027222">
    <property type="component" value="Unassembled WGS sequence"/>
</dbReference>
<dbReference type="GO" id="GO:0070941">
    <property type="term" value="P:eisosome assembly"/>
    <property type="evidence" value="ECO:0007669"/>
    <property type="project" value="TreeGrafter"/>
</dbReference>
<feature type="coiled-coil region" evidence="1">
    <location>
        <begin position="94"/>
        <end position="128"/>
    </location>
</feature>